<sequence length="90" mass="10636">MNDWEIAKLILTYTFWASIACFFFLGVIVRVVIDYITFLSSWFREEANKISLQKNVSEAITYEGEHKERVMAKALLRMAREIDLLREKSK</sequence>
<gene>
    <name evidence="2" type="ORF">LEP1GSC036_2626</name>
</gene>
<keyword evidence="1" id="KW-0812">Transmembrane</keyword>
<evidence type="ECO:0000313" key="2">
    <source>
        <dbReference type="EMBL" id="EKR65816.1"/>
    </source>
</evidence>
<keyword evidence="1" id="KW-0472">Membrane</keyword>
<dbReference type="Proteomes" id="UP000001338">
    <property type="component" value="Unassembled WGS sequence"/>
</dbReference>
<dbReference type="EMBL" id="AFLV02000013">
    <property type="protein sequence ID" value="EKR65816.1"/>
    <property type="molecule type" value="Genomic_DNA"/>
</dbReference>
<accession>A0A828Z649</accession>
<proteinExistence type="predicted"/>
<evidence type="ECO:0000313" key="3">
    <source>
        <dbReference type="Proteomes" id="UP000001338"/>
    </source>
</evidence>
<evidence type="ECO:0000256" key="1">
    <source>
        <dbReference type="SAM" id="Phobius"/>
    </source>
</evidence>
<dbReference type="RefSeq" id="WP_004498893.1">
    <property type="nucleotide sequence ID" value="NZ_AFLV02000013.1"/>
</dbReference>
<keyword evidence="1" id="KW-1133">Transmembrane helix</keyword>
<comment type="caution">
    <text evidence="2">The sequence shown here is derived from an EMBL/GenBank/DDBJ whole genome shotgun (WGS) entry which is preliminary data.</text>
</comment>
<name>A0A828Z649_9LEPT</name>
<feature type="transmembrane region" description="Helical" evidence="1">
    <location>
        <begin position="13"/>
        <end position="33"/>
    </location>
</feature>
<protein>
    <submittedName>
        <fullName evidence="2">Uncharacterized protein</fullName>
    </submittedName>
</protein>
<organism evidence="2 3">
    <name type="scientific">Leptospira weilii str. 2006001853</name>
    <dbReference type="NCBI Taxonomy" id="1001589"/>
    <lineage>
        <taxon>Bacteria</taxon>
        <taxon>Pseudomonadati</taxon>
        <taxon>Spirochaetota</taxon>
        <taxon>Spirochaetia</taxon>
        <taxon>Leptospirales</taxon>
        <taxon>Leptospiraceae</taxon>
        <taxon>Leptospira</taxon>
    </lineage>
</organism>
<dbReference type="AlphaFoldDB" id="A0A828Z649"/>
<dbReference type="GeneID" id="61114267"/>
<reference evidence="2 3" key="1">
    <citation type="submission" date="2012-10" db="EMBL/GenBank/DDBJ databases">
        <authorList>
            <person name="Harkins D.M."/>
            <person name="Durkin A.S."/>
            <person name="Brinkac L.M."/>
            <person name="Haft D.H."/>
            <person name="Selengut J.D."/>
            <person name="Sanka R."/>
            <person name="DePew J."/>
            <person name="Purushe J."/>
            <person name="Whelen A.C."/>
            <person name="Vinetz J.M."/>
            <person name="Sutton G.G."/>
            <person name="Nierman W.C."/>
            <person name="Fouts D.E."/>
        </authorList>
    </citation>
    <scope>NUCLEOTIDE SEQUENCE [LARGE SCALE GENOMIC DNA]</scope>
    <source>
        <strain evidence="2 3">2006001853</strain>
    </source>
</reference>